<dbReference type="Proteomes" id="UP000092462">
    <property type="component" value="Unassembled WGS sequence"/>
</dbReference>
<evidence type="ECO:0000313" key="5">
    <source>
        <dbReference type="EnsemblMetazoa" id="PPAI008177-PA"/>
    </source>
</evidence>
<comment type="similarity">
    <text evidence="1">Belongs to the eIF2D family.</text>
</comment>
<dbReference type="Pfam" id="PF26291">
    <property type="entry name" value="SWIB_eIF2D"/>
    <property type="match status" value="1"/>
</dbReference>
<dbReference type="InterPro" id="IPR048248">
    <property type="entry name" value="PUA_eIF2d-like"/>
</dbReference>
<evidence type="ECO:0000256" key="1">
    <source>
        <dbReference type="ARBA" id="ARBA00010359"/>
    </source>
</evidence>
<dbReference type="PANTHER" id="PTHR12217">
    <property type="entry name" value="EUKARYOTIC TRANSLATION INITIATION FACTOR 2D"/>
    <property type="match status" value="1"/>
</dbReference>
<dbReference type="InterPro" id="IPR001950">
    <property type="entry name" value="SUI1"/>
</dbReference>
<dbReference type="InterPro" id="IPR041366">
    <property type="entry name" value="Pre-PUA"/>
</dbReference>
<name>A0A1B0DJ40_PHLPP</name>
<dbReference type="InterPro" id="IPR003121">
    <property type="entry name" value="SWIB_MDM2_domain"/>
</dbReference>
<dbReference type="GO" id="GO:0003743">
    <property type="term" value="F:translation initiation factor activity"/>
    <property type="evidence" value="ECO:0007669"/>
    <property type="project" value="InterPro"/>
</dbReference>
<dbReference type="GO" id="GO:0001731">
    <property type="term" value="P:formation of translation preinitiation complex"/>
    <property type="evidence" value="ECO:0007669"/>
    <property type="project" value="InterPro"/>
</dbReference>
<protein>
    <submittedName>
        <fullName evidence="5">Uncharacterized protein</fullName>
    </submittedName>
</protein>
<dbReference type="InterPro" id="IPR048247">
    <property type="entry name" value="eIF2D_N"/>
</dbReference>
<dbReference type="VEuPathDB" id="VectorBase:PPAPM1_009771"/>
<dbReference type="Pfam" id="PF26292">
    <property type="entry name" value="PUA_elF2D"/>
    <property type="match status" value="1"/>
</dbReference>
<dbReference type="Gene3D" id="1.10.245.10">
    <property type="entry name" value="SWIB/MDM2 domain"/>
    <property type="match status" value="1"/>
</dbReference>
<accession>A0A1B0DJ40</accession>
<dbReference type="InterPro" id="IPR039759">
    <property type="entry name" value="eIF2D_SUI1"/>
</dbReference>
<dbReference type="InterPro" id="IPR015947">
    <property type="entry name" value="PUA-like_sf"/>
</dbReference>
<dbReference type="SUPFAM" id="SSF55159">
    <property type="entry name" value="eIF1-like"/>
    <property type="match status" value="1"/>
</dbReference>
<dbReference type="PROSITE" id="PS51925">
    <property type="entry name" value="SWIB_MDM2"/>
    <property type="match status" value="1"/>
</dbReference>
<reference evidence="5" key="1">
    <citation type="submission" date="2022-08" db="UniProtKB">
        <authorList>
            <consortium name="EnsemblMetazoa"/>
        </authorList>
    </citation>
    <scope>IDENTIFICATION</scope>
    <source>
        <strain evidence="5">Israel</strain>
    </source>
</reference>
<dbReference type="Pfam" id="PF01253">
    <property type="entry name" value="SUI1"/>
    <property type="match status" value="1"/>
</dbReference>
<organism evidence="5 6">
    <name type="scientific">Phlebotomus papatasi</name>
    <name type="common">Sandfly</name>
    <dbReference type="NCBI Taxonomy" id="29031"/>
    <lineage>
        <taxon>Eukaryota</taxon>
        <taxon>Metazoa</taxon>
        <taxon>Ecdysozoa</taxon>
        <taxon>Arthropoda</taxon>
        <taxon>Hexapoda</taxon>
        <taxon>Insecta</taxon>
        <taxon>Pterygota</taxon>
        <taxon>Neoptera</taxon>
        <taxon>Endopterygota</taxon>
        <taxon>Diptera</taxon>
        <taxon>Nematocera</taxon>
        <taxon>Psychodoidea</taxon>
        <taxon>Psychodidae</taxon>
        <taxon>Phlebotomus</taxon>
        <taxon>Phlebotomus</taxon>
    </lineage>
</organism>
<dbReference type="PROSITE" id="PS50890">
    <property type="entry name" value="PUA"/>
    <property type="match status" value="1"/>
</dbReference>
<dbReference type="AlphaFoldDB" id="A0A1B0DJ40"/>
<dbReference type="CDD" id="cd21156">
    <property type="entry name" value="PUA_eIF2d-like"/>
    <property type="match status" value="1"/>
</dbReference>
<keyword evidence="2" id="KW-0963">Cytoplasm</keyword>
<dbReference type="SUPFAM" id="SSF47592">
    <property type="entry name" value="SWIB/MDM2 domain"/>
    <property type="match status" value="1"/>
</dbReference>
<sequence>MFIKPFKVKSKLLLRSSERKKLQVKITGKYPKLTEEDFGRIFPSSGNIHHTKIITSAEETVWVYLADKQPMFFELSNGNIYPTIHALWVVPHLLSSVTTHPGVLPILAKGANLMTRGVVKQGQGAQAWAGFSRGETVAVNLTSNANACAVGIFAQSSNDLYLSGGTGVCVEILHVFGDKLWSIEPGACVQIPIGERVVAELKASDFPALGAEKIRPEKPDKQETSEATTDELVEKLEETAIEEVEVEKESPDDVLKQAFLTALKVDRDKFSLPLLTSTFYANHVQTVTPENFNIKHTSFKKVTKFLQQMAEEGFLVVREEKKGIEKIISIDFDHADLVALKPGQTLAPKPKSEPEVEAPKPIQLLTSMTKIFLITDTTLPFFTHFEHKTGQALQEGEVEKKFATYVRKKKLQNAENKRLIDLDETLAGICGREVSSTVNYSTILQELLEKMPTNFEMRAKEKMDKVPNIQISLATRKGNKKVTLVSNLEAHGIFIPDFANRCKLGVQASTTVTQTPCAKGDTLQIQGNQVRFVHTLLTDTYHIPKGKISGLELARKEPKKKK</sequence>
<dbReference type="InterPro" id="IPR057429">
    <property type="entry name" value="WH_eIF2D"/>
</dbReference>
<evidence type="ECO:0000256" key="2">
    <source>
        <dbReference type="ARBA" id="ARBA00022490"/>
    </source>
</evidence>
<dbReference type="CDD" id="cd11608">
    <property type="entry name" value="eIF2D_C"/>
    <property type="match status" value="1"/>
</dbReference>
<evidence type="ECO:0000259" key="3">
    <source>
        <dbReference type="PROSITE" id="PS50296"/>
    </source>
</evidence>
<dbReference type="Pfam" id="PF25304">
    <property type="entry name" value="WHD_eIF2D"/>
    <property type="match status" value="1"/>
</dbReference>
<dbReference type="InterPro" id="IPR036877">
    <property type="entry name" value="SUI1_dom_sf"/>
</dbReference>
<feature type="domain" description="SUI1" evidence="3">
    <location>
        <begin position="469"/>
        <end position="541"/>
    </location>
</feature>
<proteinExistence type="inferred from homology"/>
<dbReference type="Gene3D" id="3.30.780.10">
    <property type="entry name" value="SUI1-like domain"/>
    <property type="match status" value="1"/>
</dbReference>
<dbReference type="PANTHER" id="PTHR12217:SF4">
    <property type="entry name" value="EUKARYOTIC TRANSLATION INITIATION FACTOR 2D"/>
    <property type="match status" value="1"/>
</dbReference>
<dbReference type="SUPFAM" id="SSF88697">
    <property type="entry name" value="PUA domain-like"/>
    <property type="match status" value="1"/>
</dbReference>
<evidence type="ECO:0000259" key="4">
    <source>
        <dbReference type="PROSITE" id="PS51925"/>
    </source>
</evidence>
<dbReference type="EnsemblMetazoa" id="PPAI008177-RA">
    <property type="protein sequence ID" value="PPAI008177-PA"/>
    <property type="gene ID" value="PPAI008177"/>
</dbReference>
<dbReference type="InterPro" id="IPR036885">
    <property type="entry name" value="SWIB_MDM2_dom_sf"/>
</dbReference>
<dbReference type="InterPro" id="IPR058886">
    <property type="entry name" value="SWIB_eIF2D"/>
</dbReference>
<dbReference type="CDD" id="cd11610">
    <property type="entry name" value="eIF2D_N"/>
    <property type="match status" value="1"/>
</dbReference>
<dbReference type="PROSITE" id="PS50296">
    <property type="entry name" value="SUI1"/>
    <property type="match status" value="1"/>
</dbReference>
<dbReference type="Gene3D" id="3.10.400.20">
    <property type="match status" value="1"/>
</dbReference>
<evidence type="ECO:0000313" key="6">
    <source>
        <dbReference type="Proteomes" id="UP000092462"/>
    </source>
</evidence>
<dbReference type="VEuPathDB" id="VectorBase:PPAI008177"/>
<keyword evidence="6" id="KW-1185">Reference proteome</keyword>
<feature type="domain" description="DM2" evidence="4">
    <location>
        <begin position="367"/>
        <end position="453"/>
    </location>
</feature>
<dbReference type="InterPro" id="IPR039757">
    <property type="entry name" value="EIF2D"/>
</dbReference>
<dbReference type="Pfam" id="PF17832">
    <property type="entry name" value="Pre-PUA"/>
    <property type="match status" value="1"/>
</dbReference>
<dbReference type="EMBL" id="AJVK01006197">
    <property type="status" value="NOT_ANNOTATED_CDS"/>
    <property type="molecule type" value="Genomic_DNA"/>
</dbReference>